<accession>G2QL16</accession>
<organism evidence="2 3">
    <name type="scientific">Thermothelomyces thermophilus (strain ATCC 42464 / BCRC 31852 / DSM 1799)</name>
    <name type="common">Sporotrichum thermophile</name>
    <dbReference type="NCBI Taxonomy" id="573729"/>
    <lineage>
        <taxon>Eukaryota</taxon>
        <taxon>Fungi</taxon>
        <taxon>Dikarya</taxon>
        <taxon>Ascomycota</taxon>
        <taxon>Pezizomycotina</taxon>
        <taxon>Sordariomycetes</taxon>
        <taxon>Sordariomycetidae</taxon>
        <taxon>Sordariales</taxon>
        <taxon>Chaetomiaceae</taxon>
        <taxon>Thermothelomyces</taxon>
    </lineage>
</organism>
<protein>
    <submittedName>
        <fullName evidence="2">Uncharacterized protein</fullName>
    </submittedName>
</protein>
<dbReference type="RefSeq" id="XP_003665893.1">
    <property type="nucleotide sequence ID" value="XM_003665845.1"/>
</dbReference>
<dbReference type="VEuPathDB" id="FungiDB:MYCTH_2129775"/>
<dbReference type="GeneID" id="11513718"/>
<dbReference type="KEGG" id="mtm:MYCTH_2129775"/>
<sequence>MDKRLQGSDGYLKHGGERSRWLKAESRQEGRMLLAALLEEDNGSVPSPLKFLALAAMGVSSSSFFRPPVCSPAQYLHVNTIKVHAGRWYYKGGDPPVRICKPAAPEKRPSRASALASTDPHYGGRPGRGREMNAPSVNRPDSQMPHRIIPWHRVHTIGRGPGGSIVSAAPSMMLSRGVWNRPIPIPHRSMTSGQTRSAQIRSPAAGVGA</sequence>
<reference evidence="2 3" key="1">
    <citation type="journal article" date="2011" name="Nat. Biotechnol.">
        <title>Comparative genomic analysis of the thermophilic biomass-degrading fungi Myceliophthora thermophila and Thielavia terrestris.</title>
        <authorList>
            <person name="Berka R.M."/>
            <person name="Grigoriev I.V."/>
            <person name="Otillar R."/>
            <person name="Salamov A."/>
            <person name="Grimwood J."/>
            <person name="Reid I."/>
            <person name="Ishmael N."/>
            <person name="John T."/>
            <person name="Darmond C."/>
            <person name="Moisan M.-C."/>
            <person name="Henrissat B."/>
            <person name="Coutinho P.M."/>
            <person name="Lombard V."/>
            <person name="Natvig D.O."/>
            <person name="Lindquist E."/>
            <person name="Schmutz J."/>
            <person name="Lucas S."/>
            <person name="Harris P."/>
            <person name="Powlowski J."/>
            <person name="Bellemare A."/>
            <person name="Taylor D."/>
            <person name="Butler G."/>
            <person name="de Vries R.P."/>
            <person name="Allijn I.E."/>
            <person name="van den Brink J."/>
            <person name="Ushinsky S."/>
            <person name="Storms R."/>
            <person name="Powell A.J."/>
            <person name="Paulsen I.T."/>
            <person name="Elbourne L.D.H."/>
            <person name="Baker S.E."/>
            <person name="Magnuson J."/>
            <person name="LaBoissiere S."/>
            <person name="Clutterbuck A.J."/>
            <person name="Martinez D."/>
            <person name="Wogulis M."/>
            <person name="de Leon A.L."/>
            <person name="Rey M.W."/>
            <person name="Tsang A."/>
        </authorList>
    </citation>
    <scope>NUCLEOTIDE SEQUENCE [LARGE SCALE GENOMIC DNA]</scope>
    <source>
        <strain evidence="3">ATCC 42464 / BCRC 31852 / DSM 1799</strain>
    </source>
</reference>
<name>G2QL16_THET4</name>
<dbReference type="HOGENOM" id="CLU_1316210_0_0_1"/>
<evidence type="ECO:0000256" key="1">
    <source>
        <dbReference type="SAM" id="MobiDB-lite"/>
    </source>
</evidence>
<proteinExistence type="predicted"/>
<evidence type="ECO:0000313" key="3">
    <source>
        <dbReference type="Proteomes" id="UP000007322"/>
    </source>
</evidence>
<dbReference type="Proteomes" id="UP000007322">
    <property type="component" value="Chromosome 6"/>
</dbReference>
<feature type="region of interest" description="Disordered" evidence="1">
    <location>
        <begin position="102"/>
        <end position="144"/>
    </location>
</feature>
<feature type="compositionally biased region" description="Polar residues" evidence="1">
    <location>
        <begin position="189"/>
        <end position="200"/>
    </location>
</feature>
<dbReference type="InParanoid" id="G2QL16"/>
<evidence type="ECO:0000313" key="2">
    <source>
        <dbReference type="EMBL" id="AEO60648.1"/>
    </source>
</evidence>
<feature type="region of interest" description="Disordered" evidence="1">
    <location>
        <begin position="185"/>
        <end position="209"/>
    </location>
</feature>
<dbReference type="EMBL" id="CP003007">
    <property type="protein sequence ID" value="AEO60648.1"/>
    <property type="molecule type" value="Genomic_DNA"/>
</dbReference>
<keyword evidence="3" id="KW-1185">Reference proteome</keyword>
<dbReference type="AlphaFoldDB" id="G2QL16"/>
<gene>
    <name evidence="2" type="ORF">MYCTH_2129775</name>
</gene>